<dbReference type="Proteomes" id="UP000321332">
    <property type="component" value="Chromosome"/>
</dbReference>
<dbReference type="OMA" id="MADENWA"/>
<dbReference type="RefSeq" id="WP_014974326.1">
    <property type="nucleotide sequence ID" value="NZ_CP042374.1"/>
</dbReference>
<evidence type="ECO:0000256" key="7">
    <source>
        <dbReference type="ARBA" id="ARBA00023136"/>
    </source>
</evidence>
<keyword evidence="6 8" id="KW-1133">Transmembrane helix</keyword>
<evidence type="ECO:0000256" key="6">
    <source>
        <dbReference type="ARBA" id="ARBA00022989"/>
    </source>
</evidence>
<evidence type="ECO:0000256" key="3">
    <source>
        <dbReference type="ARBA" id="ARBA00022448"/>
    </source>
</evidence>
<dbReference type="InterPro" id="IPR011606">
    <property type="entry name" value="Brnchd-chn_aa_trnsp_permease"/>
</dbReference>
<name>A0AAE6M416_LEUCA</name>
<organism evidence="9 10">
    <name type="scientific">Leuconostoc carnosum</name>
    <dbReference type="NCBI Taxonomy" id="1252"/>
    <lineage>
        <taxon>Bacteria</taxon>
        <taxon>Bacillati</taxon>
        <taxon>Bacillota</taxon>
        <taxon>Bacilli</taxon>
        <taxon>Lactobacillales</taxon>
        <taxon>Lactobacillaceae</taxon>
        <taxon>Leuconostoc</taxon>
    </lineage>
</organism>
<evidence type="ECO:0000256" key="4">
    <source>
        <dbReference type="ARBA" id="ARBA00022475"/>
    </source>
</evidence>
<keyword evidence="4" id="KW-1003">Cell membrane</keyword>
<dbReference type="GO" id="GO:0005886">
    <property type="term" value="C:plasma membrane"/>
    <property type="evidence" value="ECO:0007669"/>
    <property type="project" value="UniProtKB-SubCell"/>
</dbReference>
<feature type="transmembrane region" description="Helical" evidence="8">
    <location>
        <begin position="168"/>
        <end position="188"/>
    </location>
</feature>
<dbReference type="EMBL" id="CP042374">
    <property type="protein sequence ID" value="QEA32796.1"/>
    <property type="molecule type" value="Genomic_DNA"/>
</dbReference>
<evidence type="ECO:0000256" key="5">
    <source>
        <dbReference type="ARBA" id="ARBA00022692"/>
    </source>
</evidence>
<evidence type="ECO:0000256" key="8">
    <source>
        <dbReference type="SAM" id="Phobius"/>
    </source>
</evidence>
<keyword evidence="3" id="KW-0813">Transport</keyword>
<feature type="transmembrane region" description="Helical" evidence="8">
    <location>
        <begin position="200"/>
        <end position="233"/>
    </location>
</feature>
<dbReference type="PANTHER" id="PTHR34979">
    <property type="entry name" value="INNER MEMBRANE PROTEIN YGAZ"/>
    <property type="match status" value="1"/>
</dbReference>
<evidence type="ECO:0000313" key="10">
    <source>
        <dbReference type="Proteomes" id="UP000321332"/>
    </source>
</evidence>
<feature type="transmembrane region" description="Helical" evidence="8">
    <location>
        <begin position="137"/>
        <end position="156"/>
    </location>
</feature>
<gene>
    <name evidence="9" type="ORF">FGL89_00905</name>
</gene>
<comment type="subcellular location">
    <subcellularLocation>
        <location evidence="1">Cell membrane</location>
        <topology evidence="1">Multi-pass membrane protein</topology>
    </subcellularLocation>
</comment>
<evidence type="ECO:0000256" key="1">
    <source>
        <dbReference type="ARBA" id="ARBA00004651"/>
    </source>
</evidence>
<keyword evidence="5 8" id="KW-0812">Transmembrane</keyword>
<keyword evidence="7 8" id="KW-0472">Membrane</keyword>
<accession>A0AAE6M416</accession>
<dbReference type="Pfam" id="PF03591">
    <property type="entry name" value="AzlC"/>
    <property type="match status" value="1"/>
</dbReference>
<dbReference type="GeneID" id="61186279"/>
<comment type="similarity">
    <text evidence="2">Belongs to the AzlC family.</text>
</comment>
<protein>
    <submittedName>
        <fullName evidence="9">AzlC family ABC transporter permease</fullName>
    </submittedName>
</protein>
<dbReference type="GO" id="GO:1903785">
    <property type="term" value="P:L-valine transmembrane transport"/>
    <property type="evidence" value="ECO:0007669"/>
    <property type="project" value="TreeGrafter"/>
</dbReference>
<evidence type="ECO:0000313" key="9">
    <source>
        <dbReference type="EMBL" id="QEA32796.1"/>
    </source>
</evidence>
<evidence type="ECO:0000256" key="2">
    <source>
        <dbReference type="ARBA" id="ARBA00010735"/>
    </source>
</evidence>
<proteinExistence type="inferred from homology"/>
<sequence length="244" mass="26975">MNKNTRNINQFQDGVKDALPTVFGFLSIGAAFGIISASEGFTIWQIFLLSAVLYAGSAQFIIIGMLLADSSITSIVSMVFLVNFRMFLQSLAVANFFDKQSLVSKILMGSLVTDESFGIFSLNSVTKKSISINWMHGLNIASWITWWLSSIIFALFGKSIANPQNFGLDFALIAMFAGLWILTTISFIKDPHENNRNTILAIFMTVIVLLVSMMVFSKVISVLFASILGSLFISLLKKESYNDN</sequence>
<dbReference type="AlphaFoldDB" id="A0AAE6M416"/>
<reference evidence="9 10" key="1">
    <citation type="submission" date="2019-06" db="EMBL/GenBank/DDBJ databases">
        <title>Genome analyses of bacteria isolated from kimchi.</title>
        <authorList>
            <person name="Lee S."/>
            <person name="Ahn S."/>
            <person name="Roh S."/>
        </authorList>
    </citation>
    <scope>NUCLEOTIDE SEQUENCE [LARGE SCALE GENOMIC DNA]</scope>
    <source>
        <strain evidence="9 10">CBA3620</strain>
    </source>
</reference>
<dbReference type="PANTHER" id="PTHR34979:SF1">
    <property type="entry name" value="INNER MEMBRANE PROTEIN YGAZ"/>
    <property type="match status" value="1"/>
</dbReference>
<feature type="transmembrane region" description="Helical" evidence="8">
    <location>
        <begin position="21"/>
        <end position="37"/>
    </location>
</feature>